<evidence type="ECO:0000313" key="4">
    <source>
        <dbReference type="EMBL" id="MCH5600390.1"/>
    </source>
</evidence>
<proteinExistence type="inferred from homology"/>
<evidence type="ECO:0000256" key="3">
    <source>
        <dbReference type="SAM" id="SignalP"/>
    </source>
</evidence>
<dbReference type="RefSeq" id="WP_240832513.1">
    <property type="nucleotide sequence ID" value="NZ_JAKWBL010000004.1"/>
</dbReference>
<keyword evidence="5" id="KW-1185">Reference proteome</keyword>
<reference evidence="4 5" key="1">
    <citation type="submission" date="2022-02" db="EMBL/GenBank/DDBJ databases">
        <authorList>
            <person name="Min J."/>
        </authorList>
    </citation>
    <scope>NUCLEOTIDE SEQUENCE [LARGE SCALE GENOMIC DNA]</scope>
    <source>
        <strain evidence="4 5">GR10-1</strain>
    </source>
</reference>
<dbReference type="EMBL" id="JAKWBL010000004">
    <property type="protein sequence ID" value="MCH5600390.1"/>
    <property type="molecule type" value="Genomic_DNA"/>
</dbReference>
<dbReference type="Gene3D" id="3.30.910.20">
    <property type="entry name" value="Skp domain"/>
    <property type="match status" value="1"/>
</dbReference>
<feature type="chain" id="PRO_5046584425" evidence="3">
    <location>
        <begin position="24"/>
        <end position="183"/>
    </location>
</feature>
<dbReference type="PANTHER" id="PTHR35089:SF1">
    <property type="entry name" value="CHAPERONE PROTEIN SKP"/>
    <property type="match status" value="1"/>
</dbReference>
<dbReference type="Pfam" id="PF03938">
    <property type="entry name" value="OmpH"/>
    <property type="match status" value="1"/>
</dbReference>
<accession>A0ABS9SPU0</accession>
<feature type="signal peptide" evidence="3">
    <location>
        <begin position="1"/>
        <end position="23"/>
    </location>
</feature>
<sequence>MKQVKFLAIALGLVMVSMFSANAQKIGYVNVEALVYNLPEAQKVQQDLEKWQQDSIGGTYTRLYQEYQEKDSILKKTTVASVKQVLQKDLAQLGETLGNWQQIAGQASQGKQAQLFNPLYKKVMDAVNAYAKEKGYTYVLTQEAFVVAPDSDNLSLPIATKLGIKVNPEGSAPSGGAAPVPKN</sequence>
<dbReference type="Proteomes" id="UP001202248">
    <property type="component" value="Unassembled WGS sequence"/>
</dbReference>
<dbReference type="InterPro" id="IPR024930">
    <property type="entry name" value="Skp_dom_sf"/>
</dbReference>
<protein>
    <submittedName>
        <fullName evidence="4">OmpH family outer membrane protein</fullName>
    </submittedName>
</protein>
<dbReference type="PANTHER" id="PTHR35089">
    <property type="entry name" value="CHAPERONE PROTEIN SKP"/>
    <property type="match status" value="1"/>
</dbReference>
<comment type="caution">
    <text evidence="4">The sequence shown here is derived from an EMBL/GenBank/DDBJ whole genome shotgun (WGS) entry which is preliminary data.</text>
</comment>
<comment type="similarity">
    <text evidence="1">Belongs to the Skp family.</text>
</comment>
<dbReference type="SUPFAM" id="SSF111384">
    <property type="entry name" value="OmpH-like"/>
    <property type="match status" value="1"/>
</dbReference>
<gene>
    <name evidence="4" type="ORF">MKP09_21950</name>
</gene>
<dbReference type="InterPro" id="IPR005632">
    <property type="entry name" value="Chaperone_Skp"/>
</dbReference>
<dbReference type="SMART" id="SM00935">
    <property type="entry name" value="OmpH"/>
    <property type="match status" value="1"/>
</dbReference>
<organism evidence="4 5">
    <name type="scientific">Niabella ginsengisoli</name>
    <dbReference type="NCBI Taxonomy" id="522298"/>
    <lineage>
        <taxon>Bacteria</taxon>
        <taxon>Pseudomonadati</taxon>
        <taxon>Bacteroidota</taxon>
        <taxon>Chitinophagia</taxon>
        <taxon>Chitinophagales</taxon>
        <taxon>Chitinophagaceae</taxon>
        <taxon>Niabella</taxon>
    </lineage>
</organism>
<keyword evidence="2 3" id="KW-0732">Signal</keyword>
<evidence type="ECO:0000256" key="1">
    <source>
        <dbReference type="ARBA" id="ARBA00009091"/>
    </source>
</evidence>
<evidence type="ECO:0000313" key="5">
    <source>
        <dbReference type="Proteomes" id="UP001202248"/>
    </source>
</evidence>
<name>A0ABS9SPU0_9BACT</name>
<evidence type="ECO:0000256" key="2">
    <source>
        <dbReference type="ARBA" id="ARBA00022729"/>
    </source>
</evidence>